<gene>
    <name evidence="3" type="ordered locus">LOC_Os12g26800</name>
</gene>
<protein>
    <submittedName>
        <fullName evidence="3">Uncharacterized protein</fullName>
    </submittedName>
</protein>
<evidence type="ECO:0000313" key="3">
    <source>
        <dbReference type="EMBL" id="ABA98112.1"/>
    </source>
</evidence>
<dbReference type="EMBL" id="DP000011">
    <property type="protein sequence ID" value="ABA98112.1"/>
    <property type="molecule type" value="Genomic_DNA"/>
</dbReference>
<feature type="coiled-coil region" evidence="1">
    <location>
        <begin position="143"/>
        <end position="209"/>
    </location>
</feature>
<evidence type="ECO:0000256" key="1">
    <source>
        <dbReference type="SAM" id="Coils"/>
    </source>
</evidence>
<proteinExistence type="predicted"/>
<accession>Q2QRQ1</accession>
<reference evidence="3" key="1">
    <citation type="journal article" date="2005" name="BMC Biol.">
        <title>The sequence of rice chromosomes 11 and 12, rich in disease resistance genes and recent gene duplications.</title>
        <authorList>
            <consortium name="The rice chromosomes 11 and 12 sequencing consortia"/>
        </authorList>
    </citation>
    <scope>NUCLEOTIDE SEQUENCE [LARGE SCALE GENOMIC DNA]</scope>
</reference>
<reference evidence="3" key="3">
    <citation type="submission" date="2006-01" db="EMBL/GenBank/DDBJ databases">
        <authorList>
            <person name="Buell R."/>
        </authorList>
    </citation>
    <scope>NUCLEOTIDE SEQUENCE</scope>
</reference>
<evidence type="ECO:0000256" key="2">
    <source>
        <dbReference type="SAM" id="MobiDB-lite"/>
    </source>
</evidence>
<organism evidence="3">
    <name type="scientific">Oryza sativa subsp. japonica</name>
    <name type="common">Rice</name>
    <dbReference type="NCBI Taxonomy" id="39947"/>
    <lineage>
        <taxon>Eukaryota</taxon>
        <taxon>Viridiplantae</taxon>
        <taxon>Streptophyta</taxon>
        <taxon>Embryophyta</taxon>
        <taxon>Tracheophyta</taxon>
        <taxon>Spermatophyta</taxon>
        <taxon>Magnoliopsida</taxon>
        <taxon>Liliopsida</taxon>
        <taxon>Poales</taxon>
        <taxon>Poaceae</taxon>
        <taxon>BOP clade</taxon>
        <taxon>Oryzoideae</taxon>
        <taxon>Oryzeae</taxon>
        <taxon>Oryzinae</taxon>
        <taxon>Oryza</taxon>
        <taxon>Oryza sativa</taxon>
    </lineage>
</organism>
<feature type="compositionally biased region" description="Acidic residues" evidence="2">
    <location>
        <begin position="298"/>
        <end position="321"/>
    </location>
</feature>
<sequence>MADSDSPATWELSLPQSEGYVIELHRMLRRLRYPGFPSYRVRQCGSVWEARVEIHPRVPSELDYSFQTRHHRDLPETAMQDAAREAFLRLSSIHRAELVSTEFAHHPFREEGNSVCTVQDTPCCYNPMVTRLSRWAEAVDDYYEEALLEIGDHQRRVGELETEVTDLTAQQLQLEEEHQAWGSEIDSLKAQLQEQLRESQEHVSQLEEPLRAAKISTTGASTSTAVGRDRYFFLTPPYPPAFHALLGEASMLATELAPYLVDPTAAQPPVPELVHTPLIPTPSPQLGSGLETPIQIDSETEGTDTEPEIEPDITDPSEDETPVPRITFLGGPPTLSTTRKST</sequence>
<dbReference type="AlphaFoldDB" id="Q2QRQ1"/>
<reference evidence="3" key="2">
    <citation type="submission" date="2005-04" db="EMBL/GenBank/DDBJ databases">
        <authorList>
            <person name="Buell C.R."/>
            <person name="Wing R.A."/>
            <person name="McCombie W.A."/>
            <person name="Ouyang S."/>
        </authorList>
    </citation>
    <scope>NUCLEOTIDE SEQUENCE</scope>
</reference>
<name>Q2QRQ1_ORYSJ</name>
<feature type="region of interest" description="Disordered" evidence="2">
    <location>
        <begin position="298"/>
        <end position="342"/>
    </location>
</feature>
<keyword evidence="1" id="KW-0175">Coiled coil</keyword>